<sequence length="263" mass="29474">MISTLTTIFFVLGLIIGSFLNVVIIRLNTQKSFGGRSICMSCQKQLRWYELIPLFSFLFLFGRCKSCKSKISAQYPLVEFATASVFAALFLKFQDIFFLNTLIFSLMYAYYAAAFSLLLVVVVYDMKHKIIPDALSLVFGILAFVGLFLFDVSGNGLFYPHMPSIWEFLSGFWVATIFALFWLVSSGTWMGLGDAKLAVGLGWLLGTSRLLSGAALAFWIGAIVGIILILFTKNHKMKSEIPFAPYLVLGALLAFLFELHLFY</sequence>
<gene>
    <name evidence="10" type="ORF">UV91_C0002G0015</name>
</gene>
<feature type="transmembrane region" description="Helical" evidence="7">
    <location>
        <begin position="210"/>
        <end position="231"/>
    </location>
</feature>
<accession>A0A0G1ENT5</accession>
<comment type="subcellular location">
    <subcellularLocation>
        <location evidence="1">Cell membrane</location>
        <topology evidence="1">Multi-pass membrane protein</topology>
    </subcellularLocation>
</comment>
<dbReference type="InterPro" id="IPR000045">
    <property type="entry name" value="Prepilin_IV_endopep_pep"/>
</dbReference>
<evidence type="ECO:0000259" key="8">
    <source>
        <dbReference type="Pfam" id="PF01478"/>
    </source>
</evidence>
<keyword evidence="3" id="KW-1003">Cell membrane</keyword>
<dbReference type="GO" id="GO:0004190">
    <property type="term" value="F:aspartic-type endopeptidase activity"/>
    <property type="evidence" value="ECO:0007669"/>
    <property type="project" value="InterPro"/>
</dbReference>
<evidence type="ECO:0000256" key="5">
    <source>
        <dbReference type="ARBA" id="ARBA00022989"/>
    </source>
</evidence>
<evidence type="ECO:0000256" key="7">
    <source>
        <dbReference type="SAM" id="Phobius"/>
    </source>
</evidence>
<dbReference type="GO" id="GO:0006465">
    <property type="term" value="P:signal peptide processing"/>
    <property type="evidence" value="ECO:0007669"/>
    <property type="project" value="TreeGrafter"/>
</dbReference>
<comment type="caution">
    <text evidence="10">The sequence shown here is derived from an EMBL/GenBank/DDBJ whole genome shotgun (WGS) entry which is preliminary data.</text>
</comment>
<proteinExistence type="inferred from homology"/>
<feature type="transmembrane region" description="Helical" evidence="7">
    <location>
        <begin position="6"/>
        <end position="25"/>
    </location>
</feature>
<feature type="transmembrane region" description="Helical" evidence="7">
    <location>
        <begin position="130"/>
        <end position="150"/>
    </location>
</feature>
<dbReference type="InterPro" id="IPR050882">
    <property type="entry name" value="Prepilin_peptidase/N-MTase"/>
</dbReference>
<dbReference type="Proteomes" id="UP000033907">
    <property type="component" value="Unassembled WGS sequence"/>
</dbReference>
<feature type="transmembrane region" description="Helical" evidence="7">
    <location>
        <begin position="103"/>
        <end position="124"/>
    </location>
</feature>
<evidence type="ECO:0000256" key="1">
    <source>
        <dbReference type="ARBA" id="ARBA00004651"/>
    </source>
</evidence>
<evidence type="ECO:0000256" key="6">
    <source>
        <dbReference type="ARBA" id="ARBA00023136"/>
    </source>
</evidence>
<keyword evidence="4 7" id="KW-0812">Transmembrane</keyword>
<dbReference type="PANTHER" id="PTHR30487">
    <property type="entry name" value="TYPE 4 PREPILIN-LIKE PROTEINS LEADER PEPTIDE-PROCESSING ENZYME"/>
    <property type="match status" value="1"/>
</dbReference>
<comment type="similarity">
    <text evidence="2">Belongs to the peptidase A24 family.</text>
</comment>
<dbReference type="GO" id="GO:0005886">
    <property type="term" value="C:plasma membrane"/>
    <property type="evidence" value="ECO:0007669"/>
    <property type="project" value="UniProtKB-SubCell"/>
</dbReference>
<dbReference type="PATRIC" id="fig|1618778.3.peg.174"/>
<feature type="domain" description="Prepilin peptidase A24 N-terminal" evidence="9">
    <location>
        <begin position="11"/>
        <end position="93"/>
    </location>
</feature>
<evidence type="ECO:0000256" key="3">
    <source>
        <dbReference type="ARBA" id="ARBA00022475"/>
    </source>
</evidence>
<dbReference type="Gene3D" id="1.20.120.1220">
    <property type="match status" value="1"/>
</dbReference>
<dbReference type="PANTHER" id="PTHR30487:SF0">
    <property type="entry name" value="PREPILIN LEADER PEPTIDASE_N-METHYLTRANSFERASE-RELATED"/>
    <property type="match status" value="1"/>
</dbReference>
<dbReference type="Pfam" id="PF06750">
    <property type="entry name" value="A24_N_bact"/>
    <property type="match status" value="1"/>
</dbReference>
<feature type="transmembrane region" description="Helical" evidence="7">
    <location>
        <begin position="171"/>
        <end position="190"/>
    </location>
</feature>
<dbReference type="EMBL" id="LCGH01000002">
    <property type="protein sequence ID" value="KKT11721.1"/>
    <property type="molecule type" value="Genomic_DNA"/>
</dbReference>
<dbReference type="AlphaFoldDB" id="A0A0G1ENT5"/>
<feature type="domain" description="Prepilin type IV endopeptidase peptidase" evidence="8">
    <location>
        <begin position="114"/>
        <end position="226"/>
    </location>
</feature>
<name>A0A0G1ENT5_9BACT</name>
<evidence type="ECO:0000259" key="9">
    <source>
        <dbReference type="Pfam" id="PF06750"/>
    </source>
</evidence>
<reference evidence="10 11" key="1">
    <citation type="journal article" date="2015" name="Nature">
        <title>rRNA introns, odd ribosomes, and small enigmatic genomes across a large radiation of phyla.</title>
        <authorList>
            <person name="Brown C.T."/>
            <person name="Hug L.A."/>
            <person name="Thomas B.C."/>
            <person name="Sharon I."/>
            <person name="Castelle C.J."/>
            <person name="Singh A."/>
            <person name="Wilkins M.J."/>
            <person name="Williams K.H."/>
            <person name="Banfield J.F."/>
        </authorList>
    </citation>
    <scope>NUCLEOTIDE SEQUENCE [LARGE SCALE GENOMIC DNA]</scope>
</reference>
<evidence type="ECO:0000313" key="11">
    <source>
        <dbReference type="Proteomes" id="UP000033907"/>
    </source>
</evidence>
<evidence type="ECO:0000313" key="10">
    <source>
        <dbReference type="EMBL" id="KKT11721.1"/>
    </source>
</evidence>
<dbReference type="InterPro" id="IPR010627">
    <property type="entry name" value="Prepilin_pept_A24_N"/>
</dbReference>
<organism evidence="10 11">
    <name type="scientific">Candidatus Nomurabacteria bacterium GW2011_GWF2_43_24</name>
    <dbReference type="NCBI Taxonomy" id="1618778"/>
    <lineage>
        <taxon>Bacteria</taxon>
        <taxon>Candidatus Nomuraibacteriota</taxon>
    </lineage>
</organism>
<feature type="transmembrane region" description="Helical" evidence="7">
    <location>
        <begin position="243"/>
        <end position="262"/>
    </location>
</feature>
<evidence type="ECO:0000256" key="4">
    <source>
        <dbReference type="ARBA" id="ARBA00022692"/>
    </source>
</evidence>
<protein>
    <submittedName>
        <fullName evidence="10">Aspartate peptidase</fullName>
    </submittedName>
</protein>
<keyword evidence="6 7" id="KW-0472">Membrane</keyword>
<dbReference type="Pfam" id="PF01478">
    <property type="entry name" value="Peptidase_A24"/>
    <property type="match status" value="1"/>
</dbReference>
<evidence type="ECO:0000256" key="2">
    <source>
        <dbReference type="ARBA" id="ARBA00005801"/>
    </source>
</evidence>
<keyword evidence="5 7" id="KW-1133">Transmembrane helix</keyword>